<dbReference type="PANTHER" id="PTHR11685">
    <property type="entry name" value="RBR FAMILY RING FINGER AND IBR DOMAIN-CONTAINING"/>
    <property type="match status" value="1"/>
</dbReference>
<dbReference type="Gene3D" id="1.20.120.1750">
    <property type="match status" value="1"/>
</dbReference>
<dbReference type="PROSITE" id="PS51873">
    <property type="entry name" value="TRIAD"/>
    <property type="match status" value="1"/>
</dbReference>
<dbReference type="CDD" id="cd20335">
    <property type="entry name" value="BRcat_RBR"/>
    <property type="match status" value="1"/>
</dbReference>
<keyword evidence="13" id="KW-1185">Reference proteome</keyword>
<organism evidence="12 13">
    <name type="scientific">Cryoendolithus antarcticus</name>
    <dbReference type="NCBI Taxonomy" id="1507870"/>
    <lineage>
        <taxon>Eukaryota</taxon>
        <taxon>Fungi</taxon>
        <taxon>Dikarya</taxon>
        <taxon>Ascomycota</taxon>
        <taxon>Pezizomycotina</taxon>
        <taxon>Dothideomycetes</taxon>
        <taxon>Dothideomycetidae</taxon>
        <taxon>Cladosporiales</taxon>
        <taxon>Cladosporiaceae</taxon>
        <taxon>Cryoendolithus</taxon>
    </lineage>
</organism>
<evidence type="ECO:0000256" key="2">
    <source>
        <dbReference type="ARBA" id="ARBA00004906"/>
    </source>
</evidence>
<dbReference type="InterPro" id="IPR044066">
    <property type="entry name" value="TRIAD_supradom"/>
</dbReference>
<evidence type="ECO:0000256" key="9">
    <source>
        <dbReference type="ARBA" id="ARBA00022833"/>
    </source>
</evidence>
<keyword evidence="6" id="KW-0677">Repeat</keyword>
<comment type="caution">
    <text evidence="12">The sequence shown here is derived from an EMBL/GenBank/DDBJ whole genome shotgun (WGS) entry which is preliminary data.</text>
</comment>
<dbReference type="GO" id="GO:0061630">
    <property type="term" value="F:ubiquitin protein ligase activity"/>
    <property type="evidence" value="ECO:0007669"/>
    <property type="project" value="UniProtKB-EC"/>
</dbReference>
<evidence type="ECO:0000256" key="6">
    <source>
        <dbReference type="ARBA" id="ARBA00022737"/>
    </source>
</evidence>
<dbReference type="AlphaFoldDB" id="A0A1V8TDN0"/>
<evidence type="ECO:0000259" key="11">
    <source>
        <dbReference type="PROSITE" id="PS51873"/>
    </source>
</evidence>
<keyword evidence="4" id="KW-0808">Transferase</keyword>
<evidence type="ECO:0000256" key="5">
    <source>
        <dbReference type="ARBA" id="ARBA00022723"/>
    </source>
</evidence>
<dbReference type="STRING" id="1507870.A0A1V8TDN0"/>
<dbReference type="GO" id="GO:0008270">
    <property type="term" value="F:zinc ion binding"/>
    <property type="evidence" value="ECO:0007669"/>
    <property type="project" value="UniProtKB-KW"/>
</dbReference>
<keyword evidence="8" id="KW-0833">Ubl conjugation pathway</keyword>
<dbReference type="Pfam" id="PF01485">
    <property type="entry name" value="IBR"/>
    <property type="match status" value="1"/>
</dbReference>
<dbReference type="SMART" id="SM00647">
    <property type="entry name" value="IBR"/>
    <property type="match status" value="2"/>
</dbReference>
<dbReference type="InterPro" id="IPR047548">
    <property type="entry name" value="Rcat_RBR_RNF14"/>
</dbReference>
<evidence type="ECO:0000256" key="4">
    <source>
        <dbReference type="ARBA" id="ARBA00022679"/>
    </source>
</evidence>
<evidence type="ECO:0000256" key="7">
    <source>
        <dbReference type="ARBA" id="ARBA00022771"/>
    </source>
</evidence>
<dbReference type="OrthoDB" id="1431934at2759"/>
<feature type="compositionally biased region" description="Acidic residues" evidence="10">
    <location>
        <begin position="283"/>
        <end position="296"/>
    </location>
</feature>
<dbReference type="InterPro" id="IPR013083">
    <property type="entry name" value="Znf_RING/FYVE/PHD"/>
</dbReference>
<evidence type="ECO:0000313" key="12">
    <source>
        <dbReference type="EMBL" id="OQO09374.1"/>
    </source>
</evidence>
<gene>
    <name evidence="12" type="ORF">B0A48_04772</name>
</gene>
<comment type="pathway">
    <text evidence="2">Protein modification; protein ubiquitination.</text>
</comment>
<proteinExistence type="predicted"/>
<evidence type="ECO:0000256" key="1">
    <source>
        <dbReference type="ARBA" id="ARBA00001798"/>
    </source>
</evidence>
<dbReference type="EMBL" id="NAJO01000010">
    <property type="protein sequence ID" value="OQO09374.1"/>
    <property type="molecule type" value="Genomic_DNA"/>
</dbReference>
<evidence type="ECO:0000313" key="13">
    <source>
        <dbReference type="Proteomes" id="UP000192596"/>
    </source>
</evidence>
<dbReference type="InterPro" id="IPR031127">
    <property type="entry name" value="E3_UB_ligase_RBR"/>
</dbReference>
<dbReference type="Pfam" id="PF22191">
    <property type="entry name" value="IBR_1"/>
    <property type="match status" value="1"/>
</dbReference>
<dbReference type="Proteomes" id="UP000192596">
    <property type="component" value="Unassembled WGS sequence"/>
</dbReference>
<evidence type="ECO:0000256" key="10">
    <source>
        <dbReference type="SAM" id="MobiDB-lite"/>
    </source>
</evidence>
<dbReference type="Gene3D" id="3.30.40.10">
    <property type="entry name" value="Zinc/RING finger domain, C3HC4 (zinc finger)"/>
    <property type="match status" value="1"/>
</dbReference>
<dbReference type="SUPFAM" id="SSF57850">
    <property type="entry name" value="RING/U-box"/>
    <property type="match status" value="3"/>
</dbReference>
<keyword evidence="7" id="KW-0863">Zinc-finger</keyword>
<evidence type="ECO:0000256" key="8">
    <source>
        <dbReference type="ARBA" id="ARBA00022786"/>
    </source>
</evidence>
<comment type="catalytic activity">
    <reaction evidence="1">
        <text>[E2 ubiquitin-conjugating enzyme]-S-ubiquitinyl-L-cysteine + [acceptor protein]-L-lysine = [E2 ubiquitin-conjugating enzyme]-L-cysteine + [acceptor protein]-N(6)-ubiquitinyl-L-lysine.</text>
        <dbReference type="EC" id="2.3.2.31"/>
    </reaction>
</comment>
<feature type="region of interest" description="Disordered" evidence="10">
    <location>
        <begin position="277"/>
        <end position="296"/>
    </location>
</feature>
<sequence>MATPAAPQVEDAAVYPSPPATAKRKREQDGNTPAPKPLRKRGRMGVKECIVCTENVVKSRFPKLLHASAEQHTSDVCFKCWEQHLKVEVTAKDRDSISCPQCSQAIEADEIRKLAKADAFADYLDKAASSFLASEEEFFACTSAACSFGAYIASNDGNIFRCPGCQTRSCTVCKAPFHEGQTCAEHQQAIRMAHDHAQENERSEALVKKISKPCPGCSVNVQKNGGCDHMTCRKCRHEFCWLCNAPYAGTEGIRNVGNTAHREGCGYRPERLPNAPAGLLDVDIGDSSDEEEDDLL</sequence>
<accession>A0A1V8TDN0</accession>
<reference evidence="13" key="1">
    <citation type="submission" date="2017-03" db="EMBL/GenBank/DDBJ databases">
        <title>Genomes of endolithic fungi from Antarctica.</title>
        <authorList>
            <person name="Coleine C."/>
            <person name="Masonjones S."/>
            <person name="Stajich J.E."/>
        </authorList>
    </citation>
    <scope>NUCLEOTIDE SEQUENCE [LARGE SCALE GENOMIC DNA]</scope>
    <source>
        <strain evidence="13">CCFEE 5527</strain>
    </source>
</reference>
<keyword evidence="9" id="KW-0862">Zinc</keyword>
<dbReference type="EC" id="2.3.2.31" evidence="3"/>
<dbReference type="InParanoid" id="A0A1V8TDN0"/>
<evidence type="ECO:0000256" key="3">
    <source>
        <dbReference type="ARBA" id="ARBA00012251"/>
    </source>
</evidence>
<feature type="domain" description="RING-type" evidence="11">
    <location>
        <begin position="45"/>
        <end position="269"/>
    </location>
</feature>
<dbReference type="InterPro" id="IPR002867">
    <property type="entry name" value="IBR_dom"/>
</dbReference>
<feature type="region of interest" description="Disordered" evidence="10">
    <location>
        <begin position="1"/>
        <end position="40"/>
    </location>
</feature>
<name>A0A1V8TDN0_9PEZI</name>
<dbReference type="CDD" id="cd20354">
    <property type="entry name" value="Rcat_RBR_RNF14"/>
    <property type="match status" value="1"/>
</dbReference>
<protein>
    <recommendedName>
        <fullName evidence="3">RBR-type E3 ubiquitin transferase</fullName>
        <ecNumber evidence="3">2.3.2.31</ecNumber>
    </recommendedName>
</protein>
<dbReference type="GO" id="GO:0016567">
    <property type="term" value="P:protein ubiquitination"/>
    <property type="evidence" value="ECO:0007669"/>
    <property type="project" value="InterPro"/>
</dbReference>
<keyword evidence="5" id="KW-0479">Metal-binding</keyword>